<dbReference type="Proteomes" id="UP000784294">
    <property type="component" value="Unassembled WGS sequence"/>
</dbReference>
<feature type="region of interest" description="Disordered" evidence="1">
    <location>
        <begin position="35"/>
        <end position="67"/>
    </location>
</feature>
<proteinExistence type="predicted"/>
<name>A0A3S5AMW0_9PLAT</name>
<evidence type="ECO:0000313" key="3">
    <source>
        <dbReference type="Proteomes" id="UP000784294"/>
    </source>
</evidence>
<evidence type="ECO:0000256" key="1">
    <source>
        <dbReference type="SAM" id="MobiDB-lite"/>
    </source>
</evidence>
<comment type="caution">
    <text evidence="2">The sequence shown here is derived from an EMBL/GenBank/DDBJ whole genome shotgun (WGS) entry which is preliminary data.</text>
</comment>
<evidence type="ECO:0000313" key="2">
    <source>
        <dbReference type="EMBL" id="VEL33421.1"/>
    </source>
</evidence>
<dbReference type="AlphaFoldDB" id="A0A3S5AMW0"/>
<feature type="region of interest" description="Disordered" evidence="1">
    <location>
        <begin position="1"/>
        <end position="21"/>
    </location>
</feature>
<accession>A0A3S5AMW0</accession>
<sequence length="224" mass="24222">MARLTDDADYDAGETSENASPGLVVAVFISLTKTGVGPERHSEPPKPLNGDLDNAEPETPGPPICGATSCLRRTQSEPEHADMRSVITASGPFQQGRLPATDHFAQTANRSTQFCYSDHYQQPQLHHLTNLQHQQAAQNRQNLAVRTPQSPISSAPMLPGLVASLAGGTQVYMTPPRPHPSGYATELDQSITTGYDGVTDCTSQYLATSKSLSREQYLAVNRYD</sequence>
<protein>
    <submittedName>
        <fullName evidence="2">Uncharacterized protein</fullName>
    </submittedName>
</protein>
<organism evidence="2 3">
    <name type="scientific">Protopolystoma xenopodis</name>
    <dbReference type="NCBI Taxonomy" id="117903"/>
    <lineage>
        <taxon>Eukaryota</taxon>
        <taxon>Metazoa</taxon>
        <taxon>Spiralia</taxon>
        <taxon>Lophotrochozoa</taxon>
        <taxon>Platyhelminthes</taxon>
        <taxon>Monogenea</taxon>
        <taxon>Polyopisthocotylea</taxon>
        <taxon>Polystomatidea</taxon>
        <taxon>Polystomatidae</taxon>
        <taxon>Protopolystoma</taxon>
    </lineage>
</organism>
<gene>
    <name evidence="2" type="ORF">PXEA_LOCUS26861</name>
</gene>
<reference evidence="2" key="1">
    <citation type="submission" date="2018-11" db="EMBL/GenBank/DDBJ databases">
        <authorList>
            <consortium name="Pathogen Informatics"/>
        </authorList>
    </citation>
    <scope>NUCLEOTIDE SEQUENCE</scope>
</reference>
<dbReference type="EMBL" id="CAAALY010245751">
    <property type="protein sequence ID" value="VEL33421.1"/>
    <property type="molecule type" value="Genomic_DNA"/>
</dbReference>
<keyword evidence="3" id="KW-1185">Reference proteome</keyword>